<protein>
    <submittedName>
        <fullName evidence="1">Uncharacterized protein</fullName>
    </submittedName>
</protein>
<dbReference type="InterPro" id="IPR022048">
    <property type="entry name" value="Envelope_fusion-like"/>
</dbReference>
<evidence type="ECO:0000313" key="1">
    <source>
        <dbReference type="EMBL" id="KAF0689164.1"/>
    </source>
</evidence>
<accession>A0A6G0VJ53</accession>
<dbReference type="AlphaFoldDB" id="A0A6G0VJ53"/>
<organism evidence="1 2">
    <name type="scientific">Aphis craccivora</name>
    <name type="common">Cowpea aphid</name>
    <dbReference type="NCBI Taxonomy" id="307492"/>
    <lineage>
        <taxon>Eukaryota</taxon>
        <taxon>Metazoa</taxon>
        <taxon>Ecdysozoa</taxon>
        <taxon>Arthropoda</taxon>
        <taxon>Hexapoda</taxon>
        <taxon>Insecta</taxon>
        <taxon>Pterygota</taxon>
        <taxon>Neoptera</taxon>
        <taxon>Paraneoptera</taxon>
        <taxon>Hemiptera</taxon>
        <taxon>Sternorrhyncha</taxon>
        <taxon>Aphidomorpha</taxon>
        <taxon>Aphidoidea</taxon>
        <taxon>Aphididae</taxon>
        <taxon>Aphidini</taxon>
        <taxon>Aphis</taxon>
        <taxon>Aphis</taxon>
    </lineage>
</organism>
<feature type="non-terminal residue" evidence="1">
    <location>
        <position position="1"/>
    </location>
</feature>
<dbReference type="Proteomes" id="UP000478052">
    <property type="component" value="Unassembled WGS sequence"/>
</dbReference>
<keyword evidence="2" id="KW-1185">Reference proteome</keyword>
<dbReference type="OrthoDB" id="6597303at2759"/>
<reference evidence="1 2" key="1">
    <citation type="submission" date="2019-08" db="EMBL/GenBank/DDBJ databases">
        <title>Whole genome of Aphis craccivora.</title>
        <authorList>
            <person name="Voronova N.V."/>
            <person name="Shulinski R.S."/>
            <person name="Bandarenka Y.V."/>
            <person name="Zhorov D.G."/>
            <person name="Warner D."/>
        </authorList>
    </citation>
    <scope>NUCLEOTIDE SEQUENCE [LARGE SCALE GENOMIC DNA]</scope>
    <source>
        <strain evidence="1">180601</strain>
        <tissue evidence="1">Whole Body</tissue>
    </source>
</reference>
<sequence length="319" mass="37564">QPERQLGERDYRIFYRRFNLVGFELVAARVVANLCNHCTIRPLINKMEKNQDTILRIDHDQISILSSTINNFNDTVTSFNENKIVFDNMKRVEDNLNNFSNEISKEKKLIFDIELIHLILNNIFELDMIITRLQRMISNAQMNKADAFVMMPYQLLTEIKNIENILPDGLKIPVKFNLENIHEVFKIMSVQLHYINDKLIFLIKITLCIVDNFNLFRILPIHVPINEYGQFLHMTESRIYLLADEMVTKYFVWPNLNNCIVVAKIFVCAFNEIIHNGESDPICVTQLLKNSAVTLPPQCETYITEFKNEMWYPSYFKNN</sequence>
<proteinExistence type="predicted"/>
<dbReference type="EMBL" id="VUJU01016391">
    <property type="protein sequence ID" value="KAF0689164.1"/>
    <property type="molecule type" value="Genomic_DNA"/>
</dbReference>
<gene>
    <name evidence="1" type="ORF">FWK35_00038936</name>
</gene>
<evidence type="ECO:0000313" key="2">
    <source>
        <dbReference type="Proteomes" id="UP000478052"/>
    </source>
</evidence>
<name>A0A6G0VJ53_APHCR</name>
<feature type="non-terminal residue" evidence="1">
    <location>
        <position position="319"/>
    </location>
</feature>
<comment type="caution">
    <text evidence="1">The sequence shown here is derived from an EMBL/GenBank/DDBJ whole genome shotgun (WGS) entry which is preliminary data.</text>
</comment>
<dbReference type="Pfam" id="PF12259">
    <property type="entry name" value="Baculo_F"/>
    <property type="match status" value="1"/>
</dbReference>